<evidence type="ECO:0000313" key="14">
    <source>
        <dbReference type="EMBL" id="MEF7614342.1"/>
    </source>
</evidence>
<comment type="caution">
    <text evidence="14">The sequence shown here is derived from an EMBL/GenBank/DDBJ whole genome shotgun (WGS) entry which is preliminary data.</text>
</comment>
<proteinExistence type="predicted"/>
<sequence length="113" mass="12267">MTHVVTEACIRCKYTDCVAVCPVDCFHEGPNFLVIDPEACIDCGVCIPECPVEAIVEAAELPPVQAEYLEINSRLAKAWPVIAASQEPLADADEWAERTGKRPLLDESVPQAA</sequence>
<dbReference type="InterPro" id="IPR050294">
    <property type="entry name" value="RnfB_subfamily"/>
</dbReference>
<dbReference type="GO" id="GO:0009055">
    <property type="term" value="F:electron transfer activity"/>
    <property type="evidence" value="ECO:0007669"/>
    <property type="project" value="InterPro"/>
</dbReference>
<feature type="domain" description="4Fe-4S ferredoxin-type" evidence="13">
    <location>
        <begin position="1"/>
        <end position="30"/>
    </location>
</feature>
<dbReference type="GO" id="GO:0046872">
    <property type="term" value="F:metal ion binding"/>
    <property type="evidence" value="ECO:0007669"/>
    <property type="project" value="UniProtKB-KW"/>
</dbReference>
<dbReference type="EMBL" id="JAZIBG010000024">
    <property type="protein sequence ID" value="MEF7614342.1"/>
    <property type="molecule type" value="Genomic_DNA"/>
</dbReference>
<gene>
    <name evidence="14" type="primary">fdxA</name>
    <name evidence="14" type="ORF">V4F39_10515</name>
</gene>
<keyword evidence="7 11" id="KW-0249">Electron transport</keyword>
<comment type="cofactor">
    <cofactor evidence="2 11">
        <name>[4Fe-4S] cluster</name>
        <dbReference type="ChEBI" id="CHEBI:49883"/>
    </cofactor>
</comment>
<keyword evidence="5 11" id="KW-0479">Metal-binding</keyword>
<evidence type="ECO:0000256" key="2">
    <source>
        <dbReference type="ARBA" id="ARBA00001966"/>
    </source>
</evidence>
<dbReference type="SUPFAM" id="SSF54862">
    <property type="entry name" value="4Fe-4S ferredoxins"/>
    <property type="match status" value="1"/>
</dbReference>
<dbReference type="InterPro" id="IPR054829">
    <property type="entry name" value="FdxA"/>
</dbReference>
<feature type="compositionally biased region" description="Basic and acidic residues" evidence="12">
    <location>
        <begin position="95"/>
        <end position="105"/>
    </location>
</feature>
<dbReference type="InterPro" id="IPR017896">
    <property type="entry name" value="4Fe4S_Fe-S-bd"/>
</dbReference>
<comment type="cofactor">
    <cofactor evidence="1 11">
        <name>[3Fe-4S] cluster</name>
        <dbReference type="ChEBI" id="CHEBI:21137"/>
    </cofactor>
</comment>
<evidence type="ECO:0000256" key="8">
    <source>
        <dbReference type="ARBA" id="ARBA00023004"/>
    </source>
</evidence>
<dbReference type="NCBIfam" id="NF045490">
    <property type="entry name" value="FdxA_Protbact"/>
    <property type="match status" value="1"/>
</dbReference>
<dbReference type="PANTHER" id="PTHR42859">
    <property type="entry name" value="OXIDOREDUCTASE"/>
    <property type="match status" value="1"/>
</dbReference>
<dbReference type="PANTHER" id="PTHR42859:SF2">
    <property type="entry name" value="FERREDOXIN"/>
    <property type="match status" value="1"/>
</dbReference>
<comment type="function">
    <text evidence="11">Ferredoxins are iron-sulfur proteins that transfer electrons in a wide variety of metabolic reactions.</text>
</comment>
<name>A0AAW9QG28_9BURK</name>
<evidence type="ECO:0000256" key="7">
    <source>
        <dbReference type="ARBA" id="ARBA00022982"/>
    </source>
</evidence>
<dbReference type="Gene3D" id="3.30.70.20">
    <property type="match status" value="1"/>
</dbReference>
<evidence type="ECO:0000313" key="15">
    <source>
        <dbReference type="Proteomes" id="UP001336250"/>
    </source>
</evidence>
<dbReference type="InterPro" id="IPR017900">
    <property type="entry name" value="4Fe4S_Fe_S_CS"/>
</dbReference>
<evidence type="ECO:0000256" key="3">
    <source>
        <dbReference type="ARBA" id="ARBA00022448"/>
    </source>
</evidence>
<keyword evidence="9 11" id="KW-0411">Iron-sulfur</keyword>
<dbReference type="GO" id="GO:0051538">
    <property type="term" value="F:3 iron, 4 sulfur cluster binding"/>
    <property type="evidence" value="ECO:0007669"/>
    <property type="project" value="UniProtKB-KW"/>
</dbReference>
<keyword evidence="3 11" id="KW-0813">Transport</keyword>
<dbReference type="Pfam" id="PF11953">
    <property type="entry name" value="DUF3470"/>
    <property type="match status" value="1"/>
</dbReference>
<evidence type="ECO:0000256" key="1">
    <source>
        <dbReference type="ARBA" id="ARBA00001927"/>
    </source>
</evidence>
<evidence type="ECO:0000259" key="13">
    <source>
        <dbReference type="PROSITE" id="PS51379"/>
    </source>
</evidence>
<dbReference type="Proteomes" id="UP001336250">
    <property type="component" value="Unassembled WGS sequence"/>
</dbReference>
<dbReference type="PRINTS" id="PR00354">
    <property type="entry name" value="7FE8SFRDOXIN"/>
</dbReference>
<reference evidence="14 15" key="1">
    <citation type="submission" date="2024-02" db="EMBL/GenBank/DDBJ databases">
        <title>Genome sequence of Aquincola sp. MAHUQ-54.</title>
        <authorList>
            <person name="Huq M.A."/>
        </authorList>
    </citation>
    <scope>NUCLEOTIDE SEQUENCE [LARGE SCALE GENOMIC DNA]</scope>
    <source>
        <strain evidence="14 15">MAHUQ-54</strain>
    </source>
</reference>
<evidence type="ECO:0000256" key="4">
    <source>
        <dbReference type="ARBA" id="ARBA00022485"/>
    </source>
</evidence>
<dbReference type="Pfam" id="PF00037">
    <property type="entry name" value="Fer4"/>
    <property type="match status" value="1"/>
</dbReference>
<keyword evidence="4 11" id="KW-0004">4Fe-4S</keyword>
<dbReference type="Pfam" id="PF12800">
    <property type="entry name" value="Fer4_4"/>
    <property type="match status" value="1"/>
</dbReference>
<feature type="domain" description="4Fe-4S ferredoxin-type" evidence="13">
    <location>
        <begin position="31"/>
        <end position="60"/>
    </location>
</feature>
<dbReference type="InterPro" id="IPR022569">
    <property type="entry name" value="Fd_C"/>
</dbReference>
<keyword evidence="15" id="KW-1185">Reference proteome</keyword>
<protein>
    <recommendedName>
        <fullName evidence="11">Ferredoxin</fullName>
    </recommendedName>
</protein>
<evidence type="ECO:0000256" key="9">
    <source>
        <dbReference type="ARBA" id="ARBA00023014"/>
    </source>
</evidence>
<evidence type="ECO:0000256" key="10">
    <source>
        <dbReference type="ARBA" id="ARBA00023291"/>
    </source>
</evidence>
<accession>A0AAW9QG28</accession>
<evidence type="ECO:0000256" key="12">
    <source>
        <dbReference type="SAM" id="MobiDB-lite"/>
    </source>
</evidence>
<dbReference type="InterPro" id="IPR000813">
    <property type="entry name" value="7Fe_ferredoxin"/>
</dbReference>
<feature type="region of interest" description="Disordered" evidence="12">
    <location>
        <begin position="92"/>
        <end position="113"/>
    </location>
</feature>
<dbReference type="PROSITE" id="PS51379">
    <property type="entry name" value="4FE4S_FER_2"/>
    <property type="match status" value="2"/>
</dbReference>
<evidence type="ECO:0000256" key="6">
    <source>
        <dbReference type="ARBA" id="ARBA00022737"/>
    </source>
</evidence>
<keyword evidence="10 11" id="KW-0003">3Fe-4S</keyword>
<dbReference type="GO" id="GO:0051539">
    <property type="term" value="F:4 iron, 4 sulfur cluster binding"/>
    <property type="evidence" value="ECO:0007669"/>
    <property type="project" value="UniProtKB-KW"/>
</dbReference>
<keyword evidence="6 11" id="KW-0677">Repeat</keyword>
<organism evidence="14 15">
    <name type="scientific">Aquincola agrisoli</name>
    <dbReference type="NCBI Taxonomy" id="3119538"/>
    <lineage>
        <taxon>Bacteria</taxon>
        <taxon>Pseudomonadati</taxon>
        <taxon>Pseudomonadota</taxon>
        <taxon>Betaproteobacteria</taxon>
        <taxon>Burkholderiales</taxon>
        <taxon>Sphaerotilaceae</taxon>
        <taxon>Aquincola</taxon>
    </lineage>
</organism>
<evidence type="ECO:0000256" key="11">
    <source>
        <dbReference type="RuleBase" id="RU364098"/>
    </source>
</evidence>
<dbReference type="PROSITE" id="PS00198">
    <property type="entry name" value="4FE4S_FER_1"/>
    <property type="match status" value="1"/>
</dbReference>
<evidence type="ECO:0000256" key="5">
    <source>
        <dbReference type="ARBA" id="ARBA00022723"/>
    </source>
</evidence>
<keyword evidence="8 11" id="KW-0408">Iron</keyword>
<dbReference type="RefSeq" id="WP_332289314.1">
    <property type="nucleotide sequence ID" value="NZ_JAZIBG010000024.1"/>
</dbReference>
<dbReference type="AlphaFoldDB" id="A0AAW9QG28"/>